<protein>
    <submittedName>
        <fullName evidence="4">G_PROTEIN_RECEP_F1_2 domain-containing protein</fullName>
    </submittedName>
</protein>
<name>A0A3P7Z188_HELPZ</name>
<dbReference type="Proteomes" id="UP000050761">
    <property type="component" value="Unassembled WGS sequence"/>
</dbReference>
<gene>
    <name evidence="2" type="ORF">HPBE_LOCUS13143</name>
</gene>
<evidence type="ECO:0000256" key="1">
    <source>
        <dbReference type="SAM" id="Phobius"/>
    </source>
</evidence>
<dbReference type="Pfam" id="PF10320">
    <property type="entry name" value="7TM_GPCR_Srsx"/>
    <property type="match status" value="1"/>
</dbReference>
<keyword evidence="1" id="KW-1133">Transmembrane helix</keyword>
<feature type="transmembrane region" description="Helical" evidence="1">
    <location>
        <begin position="78"/>
        <end position="99"/>
    </location>
</feature>
<proteinExistence type="predicted"/>
<keyword evidence="1" id="KW-0472">Membrane</keyword>
<sequence>MLLCFLCVYETFGLAYESVSAVRMLTNSSKMRRSVCFVQLSPYILMLTMEAVMLVMLAVDILFSIVSPVTHRSMRYDVYAVVVHVPCVCVAVPFIISAISTMDDAGKSPIHISVIQFSK</sequence>
<dbReference type="OrthoDB" id="5800319at2759"/>
<dbReference type="EMBL" id="UZAH01027795">
    <property type="protein sequence ID" value="VDO95056.1"/>
    <property type="molecule type" value="Genomic_DNA"/>
</dbReference>
<evidence type="ECO:0000313" key="4">
    <source>
        <dbReference type="WBParaSite" id="HPBE_0001314201-mRNA-1"/>
    </source>
</evidence>
<reference evidence="4" key="2">
    <citation type="submission" date="2019-09" db="UniProtKB">
        <authorList>
            <consortium name="WormBaseParasite"/>
        </authorList>
    </citation>
    <scope>IDENTIFICATION</scope>
</reference>
<reference evidence="2 3" key="1">
    <citation type="submission" date="2018-11" db="EMBL/GenBank/DDBJ databases">
        <authorList>
            <consortium name="Pathogen Informatics"/>
        </authorList>
    </citation>
    <scope>NUCLEOTIDE SEQUENCE [LARGE SCALE GENOMIC DNA]</scope>
</reference>
<feature type="transmembrane region" description="Helical" evidence="1">
    <location>
        <begin position="43"/>
        <end position="66"/>
    </location>
</feature>
<evidence type="ECO:0000313" key="2">
    <source>
        <dbReference type="EMBL" id="VDO95056.1"/>
    </source>
</evidence>
<evidence type="ECO:0000313" key="3">
    <source>
        <dbReference type="Proteomes" id="UP000050761"/>
    </source>
</evidence>
<accession>A0A3P7Z188</accession>
<keyword evidence="3" id="KW-1185">Reference proteome</keyword>
<dbReference type="InterPro" id="IPR019424">
    <property type="entry name" value="7TM_GPCR_Srsx"/>
</dbReference>
<keyword evidence="1" id="KW-0812">Transmembrane</keyword>
<dbReference type="WBParaSite" id="HPBE_0001314201-mRNA-1">
    <property type="protein sequence ID" value="HPBE_0001314201-mRNA-1"/>
    <property type="gene ID" value="HPBE_0001314201"/>
</dbReference>
<organism evidence="2">
    <name type="scientific">Heligmosomoides polygyrus</name>
    <name type="common">Parasitic roundworm</name>
    <dbReference type="NCBI Taxonomy" id="6339"/>
    <lineage>
        <taxon>Eukaryota</taxon>
        <taxon>Metazoa</taxon>
        <taxon>Ecdysozoa</taxon>
        <taxon>Nematoda</taxon>
        <taxon>Chromadorea</taxon>
        <taxon>Rhabditida</taxon>
        <taxon>Rhabditina</taxon>
        <taxon>Rhabditomorpha</taxon>
        <taxon>Strongyloidea</taxon>
        <taxon>Heligmosomidae</taxon>
        <taxon>Heligmosomoides</taxon>
    </lineage>
</organism>
<dbReference type="AlphaFoldDB" id="A0A3P7Z188"/>